<evidence type="ECO:0000256" key="3">
    <source>
        <dbReference type="SAM" id="MobiDB-lite"/>
    </source>
</evidence>
<evidence type="ECO:0008006" key="6">
    <source>
        <dbReference type="Google" id="ProtNLM"/>
    </source>
</evidence>
<keyword evidence="2" id="KW-0975">Bacterial flagellum</keyword>
<reference evidence="4 5" key="1">
    <citation type="journal article" date="2016" name="Antonie Van Leeuwenhoek">
        <title>Dongia soli sp. nov., isolated from soil from Dokdo, Korea.</title>
        <authorList>
            <person name="Kim D.U."/>
            <person name="Lee H."/>
            <person name="Kim H."/>
            <person name="Kim S.G."/>
            <person name="Ka J.O."/>
        </authorList>
    </citation>
    <scope>NUCLEOTIDE SEQUENCE [LARGE SCALE GENOMIC DNA]</scope>
    <source>
        <strain evidence="4 5">D78</strain>
    </source>
</reference>
<dbReference type="Proteomes" id="UP001279642">
    <property type="component" value="Unassembled WGS sequence"/>
</dbReference>
<evidence type="ECO:0000256" key="2">
    <source>
        <dbReference type="ARBA" id="ARBA00023143"/>
    </source>
</evidence>
<name>A0ABU5E8V7_9PROT</name>
<comment type="subcellular location">
    <subcellularLocation>
        <location evidence="1">Bacterial flagellum</location>
    </subcellularLocation>
</comment>
<protein>
    <recommendedName>
        <fullName evidence="6">Flagellin-like hook-associated protein FlgL</fullName>
    </recommendedName>
</protein>
<evidence type="ECO:0000313" key="5">
    <source>
        <dbReference type="Proteomes" id="UP001279642"/>
    </source>
</evidence>
<keyword evidence="5" id="KW-1185">Reference proteome</keyword>
<dbReference type="EMBL" id="JAXCLW010000002">
    <property type="protein sequence ID" value="MDY0882644.1"/>
    <property type="molecule type" value="Genomic_DNA"/>
</dbReference>
<comment type="caution">
    <text evidence="4">The sequence shown here is derived from an EMBL/GenBank/DDBJ whole genome shotgun (WGS) entry which is preliminary data.</text>
</comment>
<accession>A0ABU5E8V7</accession>
<sequence>MSINAYSSYASYLSNLGGIQRTQSNLNTLLEQLNTEKKSTDLTFYGADSTRLLDLRADISKRQGYMQTIDGAQTDVKAYDAAFTSLEDLASKLMDAFTAPESDPPTLQQHQVTLKGDIGDAGDVYKVTVDGVVFSYVTTGLEGNLDEIAGNLTAQINAHQPPLQATAASTGGVITITGNQPGPLFDVSASMTDVNGGKTNSISAVLTQQGKVSPIVAQVNNALSQVMALLNERVNDRYLFGGLNINNLIPVVDLSRLPDPTGSKNAISDATTQQLAPGTIVQETRITADYLGTNQTETITVNGTPLTFTGPLTQQQLASQLATAITGNPAITGVTVQDVDGQGLTIKSTTPGTGFSVSITGTDPTPSTSKTVQANVPLGANQVDKISLSGPVGVIGETYSVTIMDPPNNTAPVTISYRTTGNEKDLNEIAAKLVDQINTHQPPFSVSVTNTGSGTLQLSSATAFTSHAGIGESAKVATTQRTVVPVAQQEEVSFPGPFGEAGDQYSISFTAPVGGPFTVTTSTFDTEGSVAQQMADQINAAGLGVTAVIRNGHLSVTSDTPGVPFTMTSALTIDAGPTTTAAPVQTQTIANIAPGPLSQVDEVALSGPVGRKGDVYELTVNGRTIRYTTDGTEQDMDAIAIHLTALANSQTPPFPASAVAGPTGSGKLILTGTTPGVELKTEVKVANPMPVSNPASPDYSTYQEPTDSSLAWQRGTLTIADNTNLKYTFSANDPAMQRLVMALRYAQSAVADPANYQSKMDVARQLAQDSLTGIRALHSDNTVNDTVMSAATLAHKTSINVFSNSTEKIEGIDQNEVAAKIQAAQLQLQTSFAAFASTARLSLVNFIA</sequence>
<feature type="compositionally biased region" description="Polar residues" evidence="3">
    <location>
        <begin position="693"/>
        <end position="707"/>
    </location>
</feature>
<feature type="region of interest" description="Disordered" evidence="3">
    <location>
        <begin position="688"/>
        <end position="707"/>
    </location>
</feature>
<dbReference type="Pfam" id="PF07196">
    <property type="entry name" value="Flagellin_IN"/>
    <property type="match status" value="1"/>
</dbReference>
<dbReference type="RefSeq" id="WP_320507714.1">
    <property type="nucleotide sequence ID" value="NZ_JAXCLW010000002.1"/>
</dbReference>
<evidence type="ECO:0000313" key="4">
    <source>
        <dbReference type="EMBL" id="MDY0882644.1"/>
    </source>
</evidence>
<organism evidence="4 5">
    <name type="scientific">Dongia soli</name>
    <dbReference type="NCBI Taxonomy" id="600628"/>
    <lineage>
        <taxon>Bacteria</taxon>
        <taxon>Pseudomonadati</taxon>
        <taxon>Pseudomonadota</taxon>
        <taxon>Alphaproteobacteria</taxon>
        <taxon>Rhodospirillales</taxon>
        <taxon>Dongiaceae</taxon>
        <taxon>Dongia</taxon>
    </lineage>
</organism>
<gene>
    <name evidence="4" type="ORF">SMD27_07310</name>
</gene>
<evidence type="ECO:0000256" key="1">
    <source>
        <dbReference type="ARBA" id="ARBA00004365"/>
    </source>
</evidence>
<dbReference type="InterPro" id="IPR010810">
    <property type="entry name" value="Flagellin_hook_IN_motif"/>
</dbReference>
<proteinExistence type="predicted"/>